<comment type="caution">
    <text evidence="3">The sequence shown here is derived from an EMBL/GenBank/DDBJ whole genome shotgun (WGS) entry which is preliminary data.</text>
</comment>
<feature type="domain" description="No apical meristem-associated C-terminal" evidence="2">
    <location>
        <begin position="61"/>
        <end position="179"/>
    </location>
</feature>
<gene>
    <name evidence="3" type="ORF">BUALT_Bualt18G0040100</name>
</gene>
<dbReference type="Proteomes" id="UP000826271">
    <property type="component" value="Unassembled WGS sequence"/>
</dbReference>
<evidence type="ECO:0000259" key="2">
    <source>
        <dbReference type="Pfam" id="PF14303"/>
    </source>
</evidence>
<evidence type="ECO:0000313" key="4">
    <source>
        <dbReference type="Proteomes" id="UP000826271"/>
    </source>
</evidence>
<name>A0AAV6W8Q4_9LAMI</name>
<proteinExistence type="predicted"/>
<dbReference type="EMBL" id="WHWC01000018">
    <property type="protein sequence ID" value="KAG8364837.1"/>
    <property type="molecule type" value="Genomic_DNA"/>
</dbReference>
<evidence type="ECO:0000313" key="3">
    <source>
        <dbReference type="EMBL" id="KAG8364837.1"/>
    </source>
</evidence>
<dbReference type="InterPro" id="IPR029466">
    <property type="entry name" value="NAM-associated_C"/>
</dbReference>
<dbReference type="PANTHER" id="PTHR45125:SF3">
    <property type="entry name" value="NO-APICAL-MERISTEM-ASSOCIATED CARBOXY-TERMINAL DOMAIN PROTEIN"/>
    <property type="match status" value="1"/>
</dbReference>
<dbReference type="AlphaFoldDB" id="A0AAV6W8Q4"/>
<organism evidence="3 4">
    <name type="scientific">Buddleja alternifolia</name>
    <dbReference type="NCBI Taxonomy" id="168488"/>
    <lineage>
        <taxon>Eukaryota</taxon>
        <taxon>Viridiplantae</taxon>
        <taxon>Streptophyta</taxon>
        <taxon>Embryophyta</taxon>
        <taxon>Tracheophyta</taxon>
        <taxon>Spermatophyta</taxon>
        <taxon>Magnoliopsida</taxon>
        <taxon>eudicotyledons</taxon>
        <taxon>Gunneridae</taxon>
        <taxon>Pentapetalae</taxon>
        <taxon>asterids</taxon>
        <taxon>lamiids</taxon>
        <taxon>Lamiales</taxon>
        <taxon>Scrophulariaceae</taxon>
        <taxon>Buddlejeae</taxon>
        <taxon>Buddleja</taxon>
    </lineage>
</organism>
<dbReference type="Pfam" id="PF14303">
    <property type="entry name" value="NAM-associated"/>
    <property type="match status" value="1"/>
</dbReference>
<feature type="compositionally biased region" description="Polar residues" evidence="1">
    <location>
        <begin position="92"/>
        <end position="111"/>
    </location>
</feature>
<evidence type="ECO:0000256" key="1">
    <source>
        <dbReference type="SAM" id="MobiDB-lite"/>
    </source>
</evidence>
<reference evidence="3" key="1">
    <citation type="submission" date="2019-10" db="EMBL/GenBank/DDBJ databases">
        <authorList>
            <person name="Zhang R."/>
            <person name="Pan Y."/>
            <person name="Wang J."/>
            <person name="Ma R."/>
            <person name="Yu S."/>
        </authorList>
    </citation>
    <scope>NUCLEOTIDE SEQUENCE</scope>
    <source>
        <strain evidence="3">LA-IB0</strain>
        <tissue evidence="3">Leaf</tissue>
    </source>
</reference>
<sequence length="182" mass="21167">MEDRSLQSLESRCKAIEKGVRKLIQCIKKMELYNPNGASEQDILQPAKLMFVENVQFKANFKFDHMRNMLKNVEKFLDNDITRRQVCGKHPSNYSSSQSDNQTPDCNTPQSPELPQFFINLNDDNDDIGGSSYERPIGMKKAKLKKKIGEQWKKDSNMVDEKIKEIRRNAEAERLQLIELQQ</sequence>
<keyword evidence="4" id="KW-1185">Reference proteome</keyword>
<feature type="region of interest" description="Disordered" evidence="1">
    <location>
        <begin position="88"/>
        <end position="111"/>
    </location>
</feature>
<dbReference type="PANTHER" id="PTHR45125">
    <property type="entry name" value="F21J9.4-RELATED"/>
    <property type="match status" value="1"/>
</dbReference>
<accession>A0AAV6W8Q4</accession>
<protein>
    <recommendedName>
        <fullName evidence="2">No apical meristem-associated C-terminal domain-containing protein</fullName>
    </recommendedName>
</protein>